<feature type="domain" description="Rhodopsin" evidence="7">
    <location>
        <begin position="28"/>
        <end position="265"/>
    </location>
</feature>
<evidence type="ECO:0000256" key="2">
    <source>
        <dbReference type="ARBA" id="ARBA00022692"/>
    </source>
</evidence>
<evidence type="ECO:0000259" key="7">
    <source>
        <dbReference type="Pfam" id="PF20684"/>
    </source>
</evidence>
<dbReference type="Proteomes" id="UP000293360">
    <property type="component" value="Unassembled WGS sequence"/>
</dbReference>
<feature type="transmembrane region" description="Helical" evidence="6">
    <location>
        <begin position="172"/>
        <end position="190"/>
    </location>
</feature>
<evidence type="ECO:0000256" key="1">
    <source>
        <dbReference type="ARBA" id="ARBA00004141"/>
    </source>
</evidence>
<dbReference type="AlphaFoldDB" id="A0A4Q4SW47"/>
<keyword evidence="2 6" id="KW-0812">Transmembrane</keyword>
<evidence type="ECO:0000256" key="6">
    <source>
        <dbReference type="SAM" id="Phobius"/>
    </source>
</evidence>
<dbReference type="EMBL" id="QJNU01001004">
    <property type="protein sequence ID" value="RYO81191.1"/>
    <property type="molecule type" value="Genomic_DNA"/>
</dbReference>
<dbReference type="OrthoDB" id="3923077at2759"/>
<sequence length="354" mass="38916">MSAYGGLGPMVNAVLSLEVVIATLFVGLRLYTRRCILNTIGWDDYLTVSALVLHILFTAFVQVATRYGLGRLVAEVGDPVTYSEALKWEVFAQMPGIMMSGVGKCGVGAFLLRIIRNKFQIRLIWLLMGSTVVITLFASITVIIQCLPVEKGWNPTVEGECWIDFPVVGKVASSWFVGIDCAFAIFPWFVIWDLNMKRKEKITVACGLSLGIFAGLCGILRTESIIGLNPAEYIHETVPMLVWSATESLVTIMCSSIPVLRPLYVRFKYGSKGDSSNNSRSHNLNQYGNQNYALGSTRGIGQQSGTSRTVVTFNGDNASEEAILRDMNDQNNDTGGIKRTDEISVSYETHGKPN</sequence>
<evidence type="ECO:0000256" key="4">
    <source>
        <dbReference type="ARBA" id="ARBA00023136"/>
    </source>
</evidence>
<comment type="similarity">
    <text evidence="5">Belongs to the SAT4 family.</text>
</comment>
<evidence type="ECO:0000256" key="3">
    <source>
        <dbReference type="ARBA" id="ARBA00022989"/>
    </source>
</evidence>
<feature type="transmembrane region" description="Helical" evidence="6">
    <location>
        <begin position="202"/>
        <end position="221"/>
    </location>
</feature>
<keyword evidence="3 6" id="KW-1133">Transmembrane helix</keyword>
<gene>
    <name evidence="8" type="ORF">DL764_009795</name>
</gene>
<feature type="transmembrane region" description="Helical" evidence="6">
    <location>
        <begin position="44"/>
        <end position="64"/>
    </location>
</feature>
<evidence type="ECO:0000313" key="8">
    <source>
        <dbReference type="EMBL" id="RYO81191.1"/>
    </source>
</evidence>
<comment type="caution">
    <text evidence="8">The sequence shown here is derived from an EMBL/GenBank/DDBJ whole genome shotgun (WGS) entry which is preliminary data.</text>
</comment>
<dbReference type="Pfam" id="PF20684">
    <property type="entry name" value="Fung_rhodopsin"/>
    <property type="match status" value="1"/>
</dbReference>
<dbReference type="InterPro" id="IPR052337">
    <property type="entry name" value="SAT4-like"/>
</dbReference>
<protein>
    <recommendedName>
        <fullName evidence="7">Rhodopsin domain-containing protein</fullName>
    </recommendedName>
</protein>
<dbReference type="InterPro" id="IPR049326">
    <property type="entry name" value="Rhodopsin_dom_fungi"/>
</dbReference>
<feature type="transmembrane region" description="Helical" evidence="6">
    <location>
        <begin position="241"/>
        <end position="260"/>
    </location>
</feature>
<reference evidence="8 9" key="1">
    <citation type="submission" date="2018-06" db="EMBL/GenBank/DDBJ databases">
        <title>Complete Genomes of Monosporascus.</title>
        <authorList>
            <person name="Robinson A.J."/>
            <person name="Natvig D.O."/>
        </authorList>
    </citation>
    <scope>NUCLEOTIDE SEQUENCE [LARGE SCALE GENOMIC DNA]</scope>
    <source>
        <strain evidence="8 9">CBS 110550</strain>
    </source>
</reference>
<proteinExistence type="inferred from homology"/>
<organism evidence="8 9">
    <name type="scientific">Monosporascus ibericus</name>
    <dbReference type="NCBI Taxonomy" id="155417"/>
    <lineage>
        <taxon>Eukaryota</taxon>
        <taxon>Fungi</taxon>
        <taxon>Dikarya</taxon>
        <taxon>Ascomycota</taxon>
        <taxon>Pezizomycotina</taxon>
        <taxon>Sordariomycetes</taxon>
        <taxon>Xylariomycetidae</taxon>
        <taxon>Xylariales</taxon>
        <taxon>Xylariales incertae sedis</taxon>
        <taxon>Monosporascus</taxon>
    </lineage>
</organism>
<dbReference type="PANTHER" id="PTHR33048:SF93">
    <property type="entry name" value="INTEGRAL MEMBRANE PROTEIN"/>
    <property type="match status" value="1"/>
</dbReference>
<feature type="transmembrane region" description="Helical" evidence="6">
    <location>
        <begin position="124"/>
        <end position="144"/>
    </location>
</feature>
<dbReference type="GO" id="GO:0016020">
    <property type="term" value="C:membrane"/>
    <property type="evidence" value="ECO:0007669"/>
    <property type="project" value="UniProtKB-SubCell"/>
</dbReference>
<feature type="transmembrane region" description="Helical" evidence="6">
    <location>
        <begin position="12"/>
        <end position="32"/>
    </location>
</feature>
<comment type="subcellular location">
    <subcellularLocation>
        <location evidence="1">Membrane</location>
        <topology evidence="1">Multi-pass membrane protein</topology>
    </subcellularLocation>
</comment>
<keyword evidence="4 6" id="KW-0472">Membrane</keyword>
<dbReference type="STRING" id="155417.A0A4Q4SW47"/>
<name>A0A4Q4SW47_9PEZI</name>
<evidence type="ECO:0000256" key="5">
    <source>
        <dbReference type="ARBA" id="ARBA00038359"/>
    </source>
</evidence>
<keyword evidence="9" id="KW-1185">Reference proteome</keyword>
<evidence type="ECO:0000313" key="9">
    <source>
        <dbReference type="Proteomes" id="UP000293360"/>
    </source>
</evidence>
<dbReference type="PANTHER" id="PTHR33048">
    <property type="entry name" value="PTH11-LIKE INTEGRAL MEMBRANE PROTEIN (AFU_ORTHOLOGUE AFUA_5G11245)"/>
    <property type="match status" value="1"/>
</dbReference>
<accession>A0A4Q4SW47</accession>
<feature type="transmembrane region" description="Helical" evidence="6">
    <location>
        <begin position="90"/>
        <end position="112"/>
    </location>
</feature>